<reference evidence="1 2" key="2">
    <citation type="journal article" date="2022" name="Mol. Ecol. Resour.">
        <title>The genomes of chicory, endive, great burdock and yacon provide insights into Asteraceae paleo-polyploidization history and plant inulin production.</title>
        <authorList>
            <person name="Fan W."/>
            <person name="Wang S."/>
            <person name="Wang H."/>
            <person name="Wang A."/>
            <person name="Jiang F."/>
            <person name="Liu H."/>
            <person name="Zhao H."/>
            <person name="Xu D."/>
            <person name="Zhang Y."/>
        </authorList>
    </citation>
    <scope>NUCLEOTIDE SEQUENCE [LARGE SCALE GENOMIC DNA]</scope>
    <source>
        <strain evidence="2">cv. Niubang</strain>
    </source>
</reference>
<keyword evidence="2" id="KW-1185">Reference proteome</keyword>
<dbReference type="Proteomes" id="UP001055879">
    <property type="component" value="Linkage Group LG11"/>
</dbReference>
<organism evidence="1 2">
    <name type="scientific">Arctium lappa</name>
    <name type="common">Greater burdock</name>
    <name type="synonym">Lappa major</name>
    <dbReference type="NCBI Taxonomy" id="4217"/>
    <lineage>
        <taxon>Eukaryota</taxon>
        <taxon>Viridiplantae</taxon>
        <taxon>Streptophyta</taxon>
        <taxon>Embryophyta</taxon>
        <taxon>Tracheophyta</taxon>
        <taxon>Spermatophyta</taxon>
        <taxon>Magnoliopsida</taxon>
        <taxon>eudicotyledons</taxon>
        <taxon>Gunneridae</taxon>
        <taxon>Pentapetalae</taxon>
        <taxon>asterids</taxon>
        <taxon>campanulids</taxon>
        <taxon>Asterales</taxon>
        <taxon>Asteraceae</taxon>
        <taxon>Carduoideae</taxon>
        <taxon>Cardueae</taxon>
        <taxon>Arctiinae</taxon>
        <taxon>Arctium</taxon>
    </lineage>
</organism>
<dbReference type="EMBL" id="CM042057">
    <property type="protein sequence ID" value="KAI3692922.1"/>
    <property type="molecule type" value="Genomic_DNA"/>
</dbReference>
<sequence length="93" mass="11200">MNHSNSFSLESFEFTGSIVPIASYFMVRSQFYNGAIHLTYWNYISSIFFFFLSLILPFIHTLYFFISIDNLEADFFNKKRFQLLQQYEQYIIS</sequence>
<comment type="caution">
    <text evidence="1">The sequence shown here is derived from an EMBL/GenBank/DDBJ whole genome shotgun (WGS) entry which is preliminary data.</text>
</comment>
<evidence type="ECO:0000313" key="1">
    <source>
        <dbReference type="EMBL" id="KAI3692922.1"/>
    </source>
</evidence>
<protein>
    <submittedName>
        <fullName evidence="1">Uncharacterized protein</fullName>
    </submittedName>
</protein>
<name>A0ACB8Z5U5_ARCLA</name>
<proteinExistence type="predicted"/>
<reference evidence="2" key="1">
    <citation type="journal article" date="2022" name="Mol. Ecol. Resour.">
        <title>The genomes of chicory, endive, great burdock and yacon provide insights into Asteraceae palaeo-polyploidization history and plant inulin production.</title>
        <authorList>
            <person name="Fan W."/>
            <person name="Wang S."/>
            <person name="Wang H."/>
            <person name="Wang A."/>
            <person name="Jiang F."/>
            <person name="Liu H."/>
            <person name="Zhao H."/>
            <person name="Xu D."/>
            <person name="Zhang Y."/>
        </authorList>
    </citation>
    <scope>NUCLEOTIDE SEQUENCE [LARGE SCALE GENOMIC DNA]</scope>
    <source>
        <strain evidence="2">cv. Niubang</strain>
    </source>
</reference>
<gene>
    <name evidence="1" type="ORF">L6452_32747</name>
</gene>
<evidence type="ECO:0000313" key="2">
    <source>
        <dbReference type="Proteomes" id="UP001055879"/>
    </source>
</evidence>
<accession>A0ACB8Z5U5</accession>